<dbReference type="Proteomes" id="UP001224392">
    <property type="component" value="Unassembled WGS sequence"/>
</dbReference>
<evidence type="ECO:0000256" key="2">
    <source>
        <dbReference type="SAM" id="Phobius"/>
    </source>
</evidence>
<reference evidence="3 4" key="1">
    <citation type="submission" date="2023-04" db="EMBL/GenBank/DDBJ databases">
        <title>Marinobulbifer ophiurae gen. nov., sp. Nov., isolate from tissue of brittle star Ophioplocus japonicus.</title>
        <authorList>
            <person name="Kawano K."/>
            <person name="Sawayama S."/>
            <person name="Nakagawa S."/>
        </authorList>
    </citation>
    <scope>NUCLEOTIDE SEQUENCE [LARGE SCALE GENOMIC DNA]</scope>
    <source>
        <strain evidence="3 4">NKW57</strain>
    </source>
</reference>
<name>A0ABQ6LUQ7_9GAMM</name>
<organism evidence="3 4">
    <name type="scientific">Biformimicrobium ophioploci</name>
    <dbReference type="NCBI Taxonomy" id="3036711"/>
    <lineage>
        <taxon>Bacteria</taxon>
        <taxon>Pseudomonadati</taxon>
        <taxon>Pseudomonadota</taxon>
        <taxon>Gammaproteobacteria</taxon>
        <taxon>Cellvibrionales</taxon>
        <taxon>Microbulbiferaceae</taxon>
        <taxon>Biformimicrobium</taxon>
    </lineage>
</organism>
<sequence length="370" mass="39949">MKMLTLLANHPLFRSSQNRQLATTLAIWLTLGLFAAGALWHSSNSARESAVARDLATAQAVADWVARQSLEHLVNQDPVSLQLLLQQAAEVPGIRAITVHDVEQNTLGQQGEPDKLRHAVASASIVLHDSFAGTVSVNTEPGSGSHFAWASLVLTLIVTLPFAAICALLLGSWQAPTNHRAPQRPAPAHEEAQQTEPEPQLPAPPEAGLYLRVCNWAQLRHQLNRQALERLTEQLQQRLDSLASIYAAEPVNSGGAIGLGFRGADAPFRAACCGLLLREWQQRQPNNLLQLSLAVMPCEASGANPDSDLLLARPGRVSLHPELQDHLALSERLALHDAEYGPEISGLAGSYQKLLDNQLARLVEAAPANT</sequence>
<feature type="region of interest" description="Disordered" evidence="1">
    <location>
        <begin position="177"/>
        <end position="204"/>
    </location>
</feature>
<comment type="caution">
    <text evidence="3">The sequence shown here is derived from an EMBL/GenBank/DDBJ whole genome shotgun (WGS) entry which is preliminary data.</text>
</comment>
<keyword evidence="2" id="KW-0472">Membrane</keyword>
<feature type="transmembrane region" description="Helical" evidence="2">
    <location>
        <begin position="147"/>
        <end position="170"/>
    </location>
</feature>
<dbReference type="EMBL" id="BSYJ01000001">
    <property type="protein sequence ID" value="GMG85801.1"/>
    <property type="molecule type" value="Genomic_DNA"/>
</dbReference>
<evidence type="ECO:0000256" key="1">
    <source>
        <dbReference type="SAM" id="MobiDB-lite"/>
    </source>
</evidence>
<keyword evidence="2" id="KW-0812">Transmembrane</keyword>
<evidence type="ECO:0000313" key="3">
    <source>
        <dbReference type="EMBL" id="GMG85801.1"/>
    </source>
</evidence>
<gene>
    <name evidence="3" type="ORF">MNKW57_01220</name>
</gene>
<accession>A0ABQ6LUQ7</accession>
<keyword evidence="2" id="KW-1133">Transmembrane helix</keyword>
<feature type="transmembrane region" description="Helical" evidence="2">
    <location>
        <begin position="21"/>
        <end position="40"/>
    </location>
</feature>
<evidence type="ECO:0000313" key="4">
    <source>
        <dbReference type="Proteomes" id="UP001224392"/>
    </source>
</evidence>
<keyword evidence="4" id="KW-1185">Reference proteome</keyword>
<proteinExistence type="predicted"/>
<protein>
    <submittedName>
        <fullName evidence="3">Uncharacterized protein</fullName>
    </submittedName>
</protein>
<dbReference type="RefSeq" id="WP_285762330.1">
    <property type="nucleotide sequence ID" value="NZ_BSYJ01000001.1"/>
</dbReference>